<sequence length="210" mass="23281">MSKTNKSFIHVPKPTLERLKRYYTYFLQLEAEYISSEELAEKFNIKPEQVRKDFTYVNITGKPKVGYHVPSLIKELGLLFGKEVLENIIIIGAGNLGSALAKYSGFEKLGVKVVAIFDNDPKKIGSFVGELAVLPLSAIERVVKRFKVKIGVICVPEESAQEAANLLVGVGIKAIWNFAPVPIDVPETVIVENQDISSGILTIKHILDKK</sequence>
<dbReference type="Pfam" id="PF02629">
    <property type="entry name" value="CoA_binding"/>
    <property type="match status" value="1"/>
</dbReference>
<dbReference type="InterPro" id="IPR022876">
    <property type="entry name" value="Tscrpt_rep_Rex"/>
</dbReference>
<name>A0ABX7S7H7_9BACT</name>
<evidence type="ECO:0000256" key="4">
    <source>
        <dbReference type="ARBA" id="ARBA00023125"/>
    </source>
</evidence>
<evidence type="ECO:0000256" key="6">
    <source>
        <dbReference type="HAMAP-Rule" id="MF_01131"/>
    </source>
</evidence>
<dbReference type="RefSeq" id="WP_207567256.1">
    <property type="nucleotide sequence ID" value="NZ_CP071446.1"/>
</dbReference>
<evidence type="ECO:0000256" key="2">
    <source>
        <dbReference type="ARBA" id="ARBA00022491"/>
    </source>
</evidence>
<keyword evidence="3 6" id="KW-0805">Transcription regulation</keyword>
<dbReference type="NCBIfam" id="NF003994">
    <property type="entry name" value="PRK05472.2-3"/>
    <property type="match status" value="1"/>
</dbReference>
<comment type="similarity">
    <text evidence="6">Belongs to the transcriptional regulatory Rex family.</text>
</comment>
<evidence type="ECO:0000256" key="3">
    <source>
        <dbReference type="ARBA" id="ARBA00023015"/>
    </source>
</evidence>
<reference evidence="8 9" key="1">
    <citation type="submission" date="2021-03" db="EMBL/GenBank/DDBJ databases">
        <title>Thermosipho ferrireducens sp.nov., an anaerobic thermophilic iron-reducing bacterium isolated from a deep-sea hydrothermal sulfide deposits.</title>
        <authorList>
            <person name="Zeng X."/>
            <person name="Chen Y."/>
            <person name="Shao Z."/>
        </authorList>
    </citation>
    <scope>NUCLEOTIDE SEQUENCE [LARGE SCALE GENOMIC DNA]</scope>
    <source>
        <strain evidence="8 9">JL129W03</strain>
    </source>
</reference>
<dbReference type="SMART" id="SM00881">
    <property type="entry name" value="CoA_binding"/>
    <property type="match status" value="1"/>
</dbReference>
<dbReference type="NCBIfam" id="NF003996">
    <property type="entry name" value="PRK05472.2-5"/>
    <property type="match status" value="1"/>
</dbReference>
<feature type="domain" description="CoA-binding" evidence="7">
    <location>
        <begin position="81"/>
        <end position="182"/>
    </location>
</feature>
<keyword evidence="5 6" id="KW-0804">Transcription</keyword>
<dbReference type="Proteomes" id="UP000671862">
    <property type="component" value="Chromosome"/>
</dbReference>
<dbReference type="SUPFAM" id="SSF46785">
    <property type="entry name" value="Winged helix' DNA-binding domain"/>
    <property type="match status" value="1"/>
</dbReference>
<feature type="binding site" evidence="6">
    <location>
        <begin position="92"/>
        <end position="97"/>
    </location>
    <ligand>
        <name>NAD(+)</name>
        <dbReference type="ChEBI" id="CHEBI:57540"/>
    </ligand>
</feature>
<keyword evidence="2 6" id="KW-0678">Repressor</keyword>
<evidence type="ECO:0000259" key="7">
    <source>
        <dbReference type="SMART" id="SM00881"/>
    </source>
</evidence>
<dbReference type="InterPro" id="IPR003781">
    <property type="entry name" value="CoA-bd"/>
</dbReference>
<gene>
    <name evidence="6" type="primary">rex</name>
    <name evidence="8" type="ORF">JYK00_03200</name>
</gene>
<evidence type="ECO:0000256" key="1">
    <source>
        <dbReference type="ARBA" id="ARBA00022490"/>
    </source>
</evidence>
<keyword evidence="6" id="KW-0520">NAD</keyword>
<comment type="caution">
    <text evidence="6">Lacks conserved residue(s) required for the propagation of feature annotation.</text>
</comment>
<dbReference type="Gene3D" id="3.40.50.720">
    <property type="entry name" value="NAD(P)-binding Rossmann-like Domain"/>
    <property type="match status" value="1"/>
</dbReference>
<keyword evidence="9" id="KW-1185">Reference proteome</keyword>
<comment type="subcellular location">
    <subcellularLocation>
        <location evidence="6">Cytoplasm</location>
    </subcellularLocation>
</comment>
<dbReference type="NCBIfam" id="NF003995">
    <property type="entry name" value="PRK05472.2-4"/>
    <property type="match status" value="1"/>
</dbReference>
<keyword evidence="1 6" id="KW-0963">Cytoplasm</keyword>
<evidence type="ECO:0000313" key="9">
    <source>
        <dbReference type="Proteomes" id="UP000671862"/>
    </source>
</evidence>
<keyword evidence="4 6" id="KW-0238">DNA-binding</keyword>
<comment type="function">
    <text evidence="6">Modulates transcription in response to changes in cellular NADH/NAD(+) redox state.</text>
</comment>
<dbReference type="EMBL" id="CP071446">
    <property type="protein sequence ID" value="QTA38539.1"/>
    <property type="molecule type" value="Genomic_DNA"/>
</dbReference>
<accession>A0ABX7S7H7</accession>
<dbReference type="HAMAP" id="MF_01131">
    <property type="entry name" value="Rex"/>
    <property type="match status" value="1"/>
</dbReference>
<comment type="subunit">
    <text evidence="6">Homodimer.</text>
</comment>
<dbReference type="SUPFAM" id="SSF51735">
    <property type="entry name" value="NAD(P)-binding Rossmann-fold domains"/>
    <property type="match status" value="1"/>
</dbReference>
<dbReference type="PANTHER" id="PTHR35786:SF1">
    <property type="entry name" value="REDOX-SENSING TRANSCRIPTIONAL REPRESSOR REX 1"/>
    <property type="match status" value="1"/>
</dbReference>
<proteinExistence type="inferred from homology"/>
<dbReference type="Gene3D" id="1.10.10.10">
    <property type="entry name" value="Winged helix-like DNA-binding domain superfamily/Winged helix DNA-binding domain"/>
    <property type="match status" value="1"/>
</dbReference>
<dbReference type="InterPro" id="IPR036388">
    <property type="entry name" value="WH-like_DNA-bd_sf"/>
</dbReference>
<evidence type="ECO:0000313" key="8">
    <source>
        <dbReference type="EMBL" id="QTA38539.1"/>
    </source>
</evidence>
<dbReference type="Pfam" id="PF06971">
    <property type="entry name" value="Put_DNA-bind_N"/>
    <property type="match status" value="1"/>
</dbReference>
<dbReference type="PANTHER" id="PTHR35786">
    <property type="entry name" value="REDOX-SENSING TRANSCRIPTIONAL REPRESSOR REX"/>
    <property type="match status" value="1"/>
</dbReference>
<dbReference type="InterPro" id="IPR036291">
    <property type="entry name" value="NAD(P)-bd_dom_sf"/>
</dbReference>
<dbReference type="InterPro" id="IPR009718">
    <property type="entry name" value="Rex_DNA-bd_C_dom"/>
</dbReference>
<dbReference type="InterPro" id="IPR036390">
    <property type="entry name" value="WH_DNA-bd_sf"/>
</dbReference>
<organism evidence="8 9">
    <name type="scientific">Thermosipho ferrireducens</name>
    <dbReference type="NCBI Taxonomy" id="2571116"/>
    <lineage>
        <taxon>Bacteria</taxon>
        <taxon>Thermotogati</taxon>
        <taxon>Thermotogota</taxon>
        <taxon>Thermotogae</taxon>
        <taxon>Thermotogales</taxon>
        <taxon>Fervidobacteriaceae</taxon>
        <taxon>Thermosipho</taxon>
    </lineage>
</organism>
<protein>
    <recommendedName>
        <fullName evidence="6">Redox-sensing transcriptional repressor Rex</fullName>
    </recommendedName>
</protein>
<evidence type="ECO:0000256" key="5">
    <source>
        <dbReference type="ARBA" id="ARBA00023163"/>
    </source>
</evidence>